<dbReference type="EMBL" id="JAGGKT010000003">
    <property type="protein sequence ID" value="MBP1931574.1"/>
    <property type="molecule type" value="Genomic_DNA"/>
</dbReference>
<dbReference type="PANTHER" id="PTHR35276">
    <property type="entry name" value="S-ADENOSYL-L-METHIONINE-DEPENDENT METHYLTRANSFERASES SUPERFAMILY PROTEIN"/>
    <property type="match status" value="1"/>
</dbReference>
<dbReference type="InterPro" id="IPR029063">
    <property type="entry name" value="SAM-dependent_MTases_sf"/>
</dbReference>
<name>A0ABS4GMU0_9BACL</name>
<accession>A0ABS4GMU0</accession>
<organism evidence="1 2">
    <name type="scientific">Ammoniphilus resinae</name>
    <dbReference type="NCBI Taxonomy" id="861532"/>
    <lineage>
        <taxon>Bacteria</taxon>
        <taxon>Bacillati</taxon>
        <taxon>Bacillota</taxon>
        <taxon>Bacilli</taxon>
        <taxon>Bacillales</taxon>
        <taxon>Paenibacillaceae</taxon>
        <taxon>Aneurinibacillus group</taxon>
        <taxon>Ammoniphilus</taxon>
    </lineage>
</organism>
<dbReference type="Pfam" id="PF06962">
    <property type="entry name" value="rRNA_methylase"/>
    <property type="match status" value="1"/>
</dbReference>
<reference evidence="1 2" key="1">
    <citation type="submission" date="2021-03" db="EMBL/GenBank/DDBJ databases">
        <title>Genomic Encyclopedia of Type Strains, Phase IV (KMG-IV): sequencing the most valuable type-strain genomes for metagenomic binning, comparative biology and taxonomic classification.</title>
        <authorList>
            <person name="Goeker M."/>
        </authorList>
    </citation>
    <scope>NUCLEOTIDE SEQUENCE [LARGE SCALE GENOMIC DNA]</scope>
    <source>
        <strain evidence="1 2">DSM 24738</strain>
    </source>
</reference>
<evidence type="ECO:0000313" key="2">
    <source>
        <dbReference type="Proteomes" id="UP001519343"/>
    </source>
</evidence>
<sequence length="187" mass="21305">MFPRITEYVHQLMKERVKEGDTCIDATMGNGHDTLFLAHLVGEKGKVIAYDIQEQALEKTRELLIQKKLHHCVELKLCSHDKLEQSIKAPSLIIFNLGYLPGSDKKVTTIAKTTIPAIKRALELISEEGIIIVVVYPGHDSGRIEKEELEKFTTTIPYPQYIVLKYEYVNIGNNPPFIFAIEKRKGR</sequence>
<dbReference type="Proteomes" id="UP001519343">
    <property type="component" value="Unassembled WGS sequence"/>
</dbReference>
<dbReference type="InterPro" id="IPR010719">
    <property type="entry name" value="MnmM_MeTrfase"/>
</dbReference>
<protein>
    <submittedName>
        <fullName evidence="1">16S rRNA C1402 N4-methylase RsmH</fullName>
    </submittedName>
</protein>
<gene>
    <name evidence="1" type="ORF">J2Z37_001575</name>
</gene>
<dbReference type="RefSeq" id="WP_209809669.1">
    <property type="nucleotide sequence ID" value="NZ_JAGGKT010000003.1"/>
</dbReference>
<evidence type="ECO:0000313" key="1">
    <source>
        <dbReference type="EMBL" id="MBP1931574.1"/>
    </source>
</evidence>
<proteinExistence type="predicted"/>
<comment type="caution">
    <text evidence="1">The sequence shown here is derived from an EMBL/GenBank/DDBJ whole genome shotgun (WGS) entry which is preliminary data.</text>
</comment>
<dbReference type="PANTHER" id="PTHR35276:SF1">
    <property type="entry name" value="TRNA (MNM(5)S(2)U34)-METHYLTRANSFERASE, CHLOROPLASTIC"/>
    <property type="match status" value="1"/>
</dbReference>
<dbReference type="Gene3D" id="3.40.50.150">
    <property type="entry name" value="Vaccinia Virus protein VP39"/>
    <property type="match status" value="1"/>
</dbReference>
<dbReference type="SUPFAM" id="SSF53335">
    <property type="entry name" value="S-adenosyl-L-methionine-dependent methyltransferases"/>
    <property type="match status" value="1"/>
</dbReference>
<keyword evidence="2" id="KW-1185">Reference proteome</keyword>